<keyword evidence="3" id="KW-1185">Reference proteome</keyword>
<dbReference type="Proteomes" id="UP000187203">
    <property type="component" value="Unassembled WGS sequence"/>
</dbReference>
<evidence type="ECO:0000313" key="2">
    <source>
        <dbReference type="EMBL" id="OMO65276.1"/>
    </source>
</evidence>
<organism evidence="2 3">
    <name type="scientific">Corchorus olitorius</name>
    <dbReference type="NCBI Taxonomy" id="93759"/>
    <lineage>
        <taxon>Eukaryota</taxon>
        <taxon>Viridiplantae</taxon>
        <taxon>Streptophyta</taxon>
        <taxon>Embryophyta</taxon>
        <taxon>Tracheophyta</taxon>
        <taxon>Spermatophyta</taxon>
        <taxon>Magnoliopsida</taxon>
        <taxon>eudicotyledons</taxon>
        <taxon>Gunneridae</taxon>
        <taxon>Pentapetalae</taxon>
        <taxon>rosids</taxon>
        <taxon>malvids</taxon>
        <taxon>Malvales</taxon>
        <taxon>Malvaceae</taxon>
        <taxon>Grewioideae</taxon>
        <taxon>Apeibeae</taxon>
        <taxon>Corchorus</taxon>
    </lineage>
</organism>
<evidence type="ECO:0000313" key="3">
    <source>
        <dbReference type="Proteomes" id="UP000187203"/>
    </source>
</evidence>
<evidence type="ECO:0000256" key="1">
    <source>
        <dbReference type="SAM" id="MobiDB-lite"/>
    </source>
</evidence>
<reference evidence="3" key="1">
    <citation type="submission" date="2013-09" db="EMBL/GenBank/DDBJ databases">
        <title>Corchorus olitorius genome sequencing.</title>
        <authorList>
            <person name="Alam M."/>
            <person name="Haque M.S."/>
            <person name="Islam M.S."/>
            <person name="Emdad E.M."/>
            <person name="Islam M.M."/>
            <person name="Ahmed B."/>
            <person name="Halim A."/>
            <person name="Hossen Q.M.M."/>
            <person name="Hossain M.Z."/>
            <person name="Ahmed R."/>
            <person name="Khan M.M."/>
            <person name="Islam R."/>
            <person name="Rashid M.M."/>
            <person name="Khan S.A."/>
            <person name="Rahman M.S."/>
            <person name="Alam M."/>
            <person name="Yahiya A.S."/>
            <person name="Khan M.S."/>
            <person name="Azam M.S."/>
            <person name="Haque T."/>
            <person name="Lashkar M.Z.H."/>
            <person name="Akhand A.I."/>
            <person name="Morshed G."/>
            <person name="Roy S."/>
            <person name="Uddin K.S."/>
            <person name="Rabeya T."/>
            <person name="Hossain A.S."/>
            <person name="Chowdhury A."/>
            <person name="Snigdha A.R."/>
            <person name="Mortoza M.S."/>
            <person name="Matin S.A."/>
            <person name="Hoque S.M.E."/>
            <person name="Islam M.K."/>
            <person name="Roy D.K."/>
            <person name="Haider R."/>
            <person name="Moosa M.M."/>
            <person name="Elias S.M."/>
            <person name="Hasan A.M."/>
            <person name="Jahan S."/>
            <person name="Shafiuddin M."/>
            <person name="Mahmood N."/>
            <person name="Shommy N.S."/>
        </authorList>
    </citation>
    <scope>NUCLEOTIDE SEQUENCE [LARGE SCALE GENOMIC DNA]</scope>
    <source>
        <strain evidence="3">cv. O-4</strain>
    </source>
</reference>
<feature type="region of interest" description="Disordered" evidence="1">
    <location>
        <begin position="1"/>
        <end position="24"/>
    </location>
</feature>
<comment type="caution">
    <text evidence="2">The sequence shown here is derived from an EMBL/GenBank/DDBJ whole genome shotgun (WGS) entry which is preliminary data.</text>
</comment>
<proteinExistence type="predicted"/>
<keyword evidence="2" id="KW-0251">Elongation factor</keyword>
<dbReference type="EMBL" id="AWUE01020848">
    <property type="protein sequence ID" value="OMO65276.1"/>
    <property type="molecule type" value="Genomic_DNA"/>
</dbReference>
<dbReference type="GO" id="GO:0003746">
    <property type="term" value="F:translation elongation factor activity"/>
    <property type="evidence" value="ECO:0007669"/>
    <property type="project" value="UniProtKB-KW"/>
</dbReference>
<protein>
    <submittedName>
        <fullName evidence="2">Transcription elongation factor SPT6-like protein</fullName>
    </submittedName>
</protein>
<accession>A0A1R3H4X3</accession>
<gene>
    <name evidence="2" type="ORF">COLO4_31371</name>
</gene>
<sequence length="103" mass="11216">MRKRIGIEQRSGGNGSSTRKQQVKGWGDALSKALKVDLLRTSAFNDRVQYQVGGSFTRFSITGTTSAAKIFSLGACLRNTKRGSSGNGWRSVECYLDVNGLPR</sequence>
<name>A0A1R3H4X3_9ROSI</name>
<dbReference type="AlphaFoldDB" id="A0A1R3H4X3"/>
<keyword evidence="2" id="KW-0648">Protein biosynthesis</keyword>